<evidence type="ECO:0000259" key="2">
    <source>
        <dbReference type="PROSITE" id="PS50072"/>
    </source>
</evidence>
<dbReference type="InterPro" id="IPR002130">
    <property type="entry name" value="Cyclophilin-type_PPIase_dom"/>
</dbReference>
<keyword evidence="3" id="KW-1185">Reference proteome</keyword>
<reference evidence="4" key="1">
    <citation type="submission" date="2025-08" db="UniProtKB">
        <authorList>
            <consortium name="RefSeq"/>
        </authorList>
    </citation>
    <scope>IDENTIFICATION</scope>
    <source>
        <tissue evidence="4">Fruit stalk</tissue>
    </source>
</reference>
<dbReference type="PROSITE" id="PS50072">
    <property type="entry name" value="CSA_PPIASE_2"/>
    <property type="match status" value="1"/>
</dbReference>
<organism evidence="3 4">
    <name type="scientific">Durio zibethinus</name>
    <name type="common">Durian</name>
    <dbReference type="NCBI Taxonomy" id="66656"/>
    <lineage>
        <taxon>Eukaryota</taxon>
        <taxon>Viridiplantae</taxon>
        <taxon>Streptophyta</taxon>
        <taxon>Embryophyta</taxon>
        <taxon>Tracheophyta</taxon>
        <taxon>Spermatophyta</taxon>
        <taxon>Magnoliopsida</taxon>
        <taxon>eudicotyledons</taxon>
        <taxon>Gunneridae</taxon>
        <taxon>Pentapetalae</taxon>
        <taxon>rosids</taxon>
        <taxon>malvids</taxon>
        <taxon>Malvales</taxon>
        <taxon>Malvaceae</taxon>
        <taxon>Helicteroideae</taxon>
        <taxon>Durio</taxon>
    </lineage>
</organism>
<gene>
    <name evidence="4" type="primary">LOC111309946</name>
</gene>
<dbReference type="Gene3D" id="2.40.100.10">
    <property type="entry name" value="Cyclophilin-like"/>
    <property type="match status" value="1"/>
</dbReference>
<dbReference type="GeneID" id="111309946"/>
<dbReference type="PANTHER" id="PTHR11071">
    <property type="entry name" value="PEPTIDYL-PROLYL CIS-TRANS ISOMERASE"/>
    <property type="match status" value="1"/>
</dbReference>
<dbReference type="AlphaFoldDB" id="A0A6P6AIP6"/>
<dbReference type="KEGG" id="dzi:111309946"/>
<feature type="domain" description="PPIase cyclophilin-type" evidence="2">
    <location>
        <begin position="14"/>
        <end position="110"/>
    </location>
</feature>
<dbReference type="SUPFAM" id="SSF50891">
    <property type="entry name" value="Cyclophilin-like"/>
    <property type="match status" value="1"/>
</dbReference>
<dbReference type="GO" id="GO:0005737">
    <property type="term" value="C:cytoplasm"/>
    <property type="evidence" value="ECO:0007669"/>
    <property type="project" value="TreeGrafter"/>
</dbReference>
<dbReference type="GO" id="GO:0006457">
    <property type="term" value="P:protein folding"/>
    <property type="evidence" value="ECO:0007669"/>
    <property type="project" value="TreeGrafter"/>
</dbReference>
<name>A0A6P6AIP6_DURZI</name>
<accession>A0A6P6AIP6</accession>
<dbReference type="Proteomes" id="UP000515121">
    <property type="component" value="Unplaced"/>
</dbReference>
<evidence type="ECO:0000313" key="3">
    <source>
        <dbReference type="Proteomes" id="UP000515121"/>
    </source>
</evidence>
<evidence type="ECO:0000313" key="4">
    <source>
        <dbReference type="RefSeq" id="XP_022764704.1"/>
    </source>
</evidence>
<proteinExistence type="inferred from homology"/>
<dbReference type="GO" id="GO:0016018">
    <property type="term" value="F:cyclosporin A binding"/>
    <property type="evidence" value="ECO:0007669"/>
    <property type="project" value="TreeGrafter"/>
</dbReference>
<protein>
    <submittedName>
        <fullName evidence="4">Peptidyl-prolyl cis-trans isomerase CYP22-like isoform X1</fullName>
    </submittedName>
</protein>
<dbReference type="InterPro" id="IPR029000">
    <property type="entry name" value="Cyclophilin-like_dom_sf"/>
</dbReference>
<sequence length="151" mass="17338">MIIFHSYNFYFNFDFFSHLAGSYALANAGKAGLPVGCKGCQFHRVIEDFMIQAGDFDKLGDGSGCSSIYGHKFEDETFIAKHTGTQWTNTNRCQFFIKCEWLDDKHVVFGVCSLTFLCQIHPDFPVFLKLKCILRNDKNYFVHGHLEGAWR</sequence>
<evidence type="ECO:0000256" key="1">
    <source>
        <dbReference type="ARBA" id="ARBA00007365"/>
    </source>
</evidence>
<comment type="similarity">
    <text evidence="1">Belongs to the cyclophilin-type PPIase family.</text>
</comment>
<dbReference type="Pfam" id="PF00160">
    <property type="entry name" value="Pro_isomerase"/>
    <property type="match status" value="1"/>
</dbReference>
<dbReference type="RefSeq" id="XP_022764704.1">
    <property type="nucleotide sequence ID" value="XM_022908969.1"/>
</dbReference>
<dbReference type="GO" id="GO:0003755">
    <property type="term" value="F:peptidyl-prolyl cis-trans isomerase activity"/>
    <property type="evidence" value="ECO:0007669"/>
    <property type="project" value="InterPro"/>
</dbReference>
<dbReference type="OrthoDB" id="193499at2759"/>
<dbReference type="PANTHER" id="PTHR11071:SF561">
    <property type="entry name" value="PEPTIDYL-PROLYL CIS-TRANS ISOMERASE D-RELATED"/>
    <property type="match status" value="1"/>
</dbReference>